<dbReference type="InterPro" id="IPR052022">
    <property type="entry name" value="26kDa_periplasmic_antigen"/>
</dbReference>
<keyword evidence="1" id="KW-0472">Membrane</keyword>
<dbReference type="Gene3D" id="3.30.70.2970">
    <property type="entry name" value="Protein of unknown function (DUF541), domain 2"/>
    <property type="match status" value="1"/>
</dbReference>
<dbReference type="Pfam" id="PF04402">
    <property type="entry name" value="SIMPL"/>
    <property type="match status" value="1"/>
</dbReference>
<dbReference type="EMBL" id="CP033459">
    <property type="protein sequence ID" value="QFQ13128.1"/>
    <property type="molecule type" value="Genomic_DNA"/>
</dbReference>
<keyword evidence="1" id="KW-1133">Transmembrane helix</keyword>
<dbReference type="OrthoDB" id="9806540at2"/>
<keyword evidence="1" id="KW-0812">Transmembrane</keyword>
<evidence type="ECO:0000313" key="3">
    <source>
        <dbReference type="Proteomes" id="UP000249375"/>
    </source>
</evidence>
<dbReference type="PANTHER" id="PTHR34387">
    <property type="entry name" value="SLR1258 PROTEIN"/>
    <property type="match status" value="1"/>
</dbReference>
<proteinExistence type="predicted"/>
<feature type="transmembrane region" description="Helical" evidence="1">
    <location>
        <begin position="12"/>
        <end position="33"/>
    </location>
</feature>
<organism evidence="2 3">
    <name type="scientific">Pseudoprevotella muciniphila</name>
    <dbReference type="NCBI Taxonomy" id="2133944"/>
    <lineage>
        <taxon>Bacteria</taxon>
        <taxon>Pseudomonadati</taxon>
        <taxon>Bacteroidota</taxon>
        <taxon>Bacteroidia</taxon>
        <taxon>Bacteroidales</taxon>
        <taxon>Prevotellaceae</taxon>
        <taxon>Pseudoprevotella</taxon>
    </lineage>
</organism>
<gene>
    <name evidence="2" type="ORF">C7Y71_008950</name>
</gene>
<reference evidence="2 3" key="1">
    <citation type="submission" date="2018-11" db="EMBL/GenBank/DDBJ databases">
        <authorList>
            <person name="Na S.W."/>
            <person name="Baik M."/>
        </authorList>
    </citation>
    <scope>NUCLEOTIDE SEQUENCE [LARGE SCALE GENOMIC DNA]</scope>
    <source>
        <strain evidence="2 3">E39</strain>
    </source>
</reference>
<dbReference type="RefSeq" id="WP_111898195.1">
    <property type="nucleotide sequence ID" value="NZ_CP033459.1"/>
</dbReference>
<protein>
    <submittedName>
        <fullName evidence="2">SIMPL domain-containing protein</fullName>
    </submittedName>
</protein>
<dbReference type="PIRSF" id="PIRSF029033">
    <property type="entry name" value="UCP029033"/>
    <property type="match status" value="1"/>
</dbReference>
<dbReference type="Proteomes" id="UP000249375">
    <property type="component" value="Chromosome"/>
</dbReference>
<accession>A0A5P8E859</accession>
<dbReference type="AlphaFoldDB" id="A0A5P8E859"/>
<dbReference type="KEGG" id="alq:C7Y71_008950"/>
<evidence type="ECO:0000313" key="2">
    <source>
        <dbReference type="EMBL" id="QFQ13128.1"/>
    </source>
</evidence>
<dbReference type="GO" id="GO:0006974">
    <property type="term" value="P:DNA damage response"/>
    <property type="evidence" value="ECO:0007669"/>
    <property type="project" value="TreeGrafter"/>
</dbReference>
<dbReference type="PANTHER" id="PTHR34387:SF2">
    <property type="entry name" value="SLR1258 PROTEIN"/>
    <property type="match status" value="1"/>
</dbReference>
<keyword evidence="3" id="KW-1185">Reference proteome</keyword>
<sequence length="236" mass="26262">MKVKEVFKSNHIIPACVIALGIFCMGWFIYAGISKLANKDRTVSVRGLAERQVKADRVTWPLSFKVSGNDLQALYSEINTKNKIITDYLRKNGFTDGEISTSAPSVSDTDTEEYSSDNKKARYFIGSSITVMTNKVDLVNDLTNKTGELIEQGVTLESSTPSFDYTGLNTIKPAMIEEATKNAREAAEKFAKDSESSLGKIMTARQGVFEIEDLDEYTPIYKTVRVVTAIDYFLDN</sequence>
<dbReference type="InterPro" id="IPR016907">
    <property type="entry name" value="UCP029033"/>
</dbReference>
<dbReference type="InterPro" id="IPR007497">
    <property type="entry name" value="SIMPL/DUF541"/>
</dbReference>
<name>A0A5P8E859_9BACT</name>
<evidence type="ECO:0000256" key="1">
    <source>
        <dbReference type="SAM" id="Phobius"/>
    </source>
</evidence>